<reference evidence="3 4" key="1">
    <citation type="submission" date="2021-02" db="EMBL/GenBank/DDBJ databases">
        <title>Genome assembly of Pseudopithomyces chartarum.</title>
        <authorList>
            <person name="Jauregui R."/>
            <person name="Singh J."/>
            <person name="Voisey C."/>
        </authorList>
    </citation>
    <scope>NUCLEOTIDE SEQUENCE [LARGE SCALE GENOMIC DNA]</scope>
    <source>
        <strain evidence="3 4">AGR01</strain>
    </source>
</reference>
<evidence type="ECO:0000313" key="4">
    <source>
        <dbReference type="Proteomes" id="UP001280581"/>
    </source>
</evidence>
<feature type="coiled-coil region" evidence="1">
    <location>
        <begin position="176"/>
        <end position="210"/>
    </location>
</feature>
<accession>A0AAN6LR07</accession>
<feature type="region of interest" description="Disordered" evidence="2">
    <location>
        <begin position="477"/>
        <end position="500"/>
    </location>
</feature>
<name>A0AAN6LR07_9PLEO</name>
<dbReference type="AlphaFoldDB" id="A0AAN6LR07"/>
<keyword evidence="1" id="KW-0175">Coiled coil</keyword>
<proteinExistence type="predicted"/>
<keyword evidence="4" id="KW-1185">Reference proteome</keyword>
<evidence type="ECO:0000256" key="2">
    <source>
        <dbReference type="SAM" id="MobiDB-lite"/>
    </source>
</evidence>
<feature type="compositionally biased region" description="Basic and acidic residues" evidence="2">
    <location>
        <begin position="246"/>
        <end position="318"/>
    </location>
</feature>
<comment type="caution">
    <text evidence="3">The sequence shown here is derived from an EMBL/GenBank/DDBJ whole genome shotgun (WGS) entry which is preliminary data.</text>
</comment>
<evidence type="ECO:0000256" key="1">
    <source>
        <dbReference type="SAM" id="Coils"/>
    </source>
</evidence>
<feature type="compositionally biased region" description="Basic and acidic residues" evidence="2">
    <location>
        <begin position="216"/>
        <end position="230"/>
    </location>
</feature>
<gene>
    <name evidence="3" type="ORF">GRF29_161g536023</name>
</gene>
<dbReference type="Proteomes" id="UP001280581">
    <property type="component" value="Unassembled WGS sequence"/>
</dbReference>
<dbReference type="EMBL" id="WVTA01000014">
    <property type="protein sequence ID" value="KAK3202229.1"/>
    <property type="molecule type" value="Genomic_DNA"/>
</dbReference>
<feature type="region of interest" description="Disordered" evidence="2">
    <location>
        <begin position="154"/>
        <end position="174"/>
    </location>
</feature>
<dbReference type="Gene3D" id="2.80.10.50">
    <property type="match status" value="1"/>
</dbReference>
<protein>
    <submittedName>
        <fullName evidence="3">Uncharacterized protein</fullName>
    </submittedName>
</protein>
<feature type="compositionally biased region" description="Basic and acidic residues" evidence="2">
    <location>
        <begin position="326"/>
        <end position="354"/>
    </location>
</feature>
<sequence>MGESGPFYLTSVSNGHVLARSPTGQPSGVVVQNRGDQGQSQQWVIERGEEPDVIALRCLSNNEYLNASGGGNWASVGTGEKQWWRCSNDDVTAPQACRLSPVDYPDVYLNHFQGIRVGKGQSMKVHMWQWDKAWEFCLTWYFCSTSPTLQALPQSSAPNSALRDNGTEFESNPDSAARIRELEELLAEQAEELKQQRARLRKELDEQLARKLRGGIGKDVKENAQPKEQEAIENEQPMEQDVIANEEPKKQEVITNEQPKKQETKVTEQLKKQKDVTIEQPKKHETKASEQPKKKETKALEQPKKQETKVNKQPKKQDVIPGAKPKKQEPKVNEPPKKQDTKVNEQPKKKETKATKHPKKKQDTIVDEKPKKKEPKTSETPKKQEPKVTEQPTPPKQPKKQETKTKEKPKKKAAKSKQEDEPLPTPTTTVTVPTVDIIAREMKAATCKHIVLPPPRKIRKRIVGIIYADDQYYKTPLSAKGGVPLTRPPSNASVPRVPRA</sequence>
<evidence type="ECO:0000313" key="3">
    <source>
        <dbReference type="EMBL" id="KAK3202229.1"/>
    </source>
</evidence>
<organism evidence="3 4">
    <name type="scientific">Pseudopithomyces chartarum</name>
    <dbReference type="NCBI Taxonomy" id="1892770"/>
    <lineage>
        <taxon>Eukaryota</taxon>
        <taxon>Fungi</taxon>
        <taxon>Dikarya</taxon>
        <taxon>Ascomycota</taxon>
        <taxon>Pezizomycotina</taxon>
        <taxon>Dothideomycetes</taxon>
        <taxon>Pleosporomycetidae</taxon>
        <taxon>Pleosporales</taxon>
        <taxon>Massarineae</taxon>
        <taxon>Didymosphaeriaceae</taxon>
        <taxon>Pseudopithomyces</taxon>
    </lineage>
</organism>
<feature type="region of interest" description="Disordered" evidence="2">
    <location>
        <begin position="215"/>
        <end position="429"/>
    </location>
</feature>
<feature type="compositionally biased region" description="Basic and acidic residues" evidence="2">
    <location>
        <begin position="361"/>
        <end position="388"/>
    </location>
</feature>